<evidence type="ECO:0000259" key="4">
    <source>
        <dbReference type="SMART" id="SM00738"/>
    </source>
</evidence>
<evidence type="ECO:0000313" key="5">
    <source>
        <dbReference type="EMBL" id="SDO40303.1"/>
    </source>
</evidence>
<dbReference type="PANTHER" id="PTHR30265">
    <property type="entry name" value="RHO-INTERACTING TRANSCRIPTION TERMINATION FACTOR NUSG"/>
    <property type="match status" value="1"/>
</dbReference>
<dbReference type="InterPro" id="IPR036735">
    <property type="entry name" value="NGN_dom_sf"/>
</dbReference>
<name>A0A1H0J9W4_9SPHI</name>
<keyword evidence="2" id="KW-0805">Transcription regulation</keyword>
<dbReference type="Proteomes" id="UP000183200">
    <property type="component" value="Unassembled WGS sequence"/>
</dbReference>
<dbReference type="Pfam" id="PF02357">
    <property type="entry name" value="NusG"/>
    <property type="match status" value="1"/>
</dbReference>
<dbReference type="RefSeq" id="WP_074612526.1">
    <property type="nucleotide sequence ID" value="NZ_FNGY01000014.1"/>
</dbReference>
<dbReference type="EMBL" id="FNGY01000014">
    <property type="protein sequence ID" value="SDO40303.1"/>
    <property type="molecule type" value="Genomic_DNA"/>
</dbReference>
<dbReference type="SUPFAM" id="SSF82679">
    <property type="entry name" value="N-utilization substance G protein NusG, N-terminal domain"/>
    <property type="match status" value="1"/>
</dbReference>
<sequence>MKQQWLVIYTRPRWEKKVDRLLQMQGIESYCPVRKVISQWTDRKKAVELPLFSSYVFVCINEREEYKVRQTLGVLNFVYYMAKPAVIRDQVIEKIKHYIQYCSDAEVVSLREISTGDRIRVKNGLFYNQEGTVIKVQGKNVIMVFDHLHCALLSNIPVSDVMLSSSNPAPLAAKTPPTAKASLVANTFIRH</sequence>
<dbReference type="NCBIfam" id="NF033644">
    <property type="entry name" value="antiterm_UpxY"/>
    <property type="match status" value="1"/>
</dbReference>
<dbReference type="InterPro" id="IPR043425">
    <property type="entry name" value="NusG-like"/>
</dbReference>
<evidence type="ECO:0000313" key="6">
    <source>
        <dbReference type="Proteomes" id="UP000183200"/>
    </source>
</evidence>
<evidence type="ECO:0000256" key="2">
    <source>
        <dbReference type="ARBA" id="ARBA00023015"/>
    </source>
</evidence>
<reference evidence="6" key="1">
    <citation type="submission" date="2016-10" db="EMBL/GenBank/DDBJ databases">
        <authorList>
            <person name="Varghese N."/>
            <person name="Submissions S."/>
        </authorList>
    </citation>
    <scope>NUCLEOTIDE SEQUENCE [LARGE SCALE GENOMIC DNA]</scope>
    <source>
        <strain evidence="6">DSM 19110</strain>
    </source>
</reference>
<proteinExistence type="predicted"/>
<keyword evidence="1" id="KW-0889">Transcription antitermination</keyword>
<dbReference type="SUPFAM" id="SSF50104">
    <property type="entry name" value="Translation proteins SH3-like domain"/>
    <property type="match status" value="1"/>
</dbReference>
<evidence type="ECO:0000256" key="1">
    <source>
        <dbReference type="ARBA" id="ARBA00022814"/>
    </source>
</evidence>
<dbReference type="PANTHER" id="PTHR30265:SF4">
    <property type="entry name" value="KOW MOTIF FAMILY PROTEIN, EXPRESSED"/>
    <property type="match status" value="1"/>
</dbReference>
<gene>
    <name evidence="5" type="ORF">SAMN05421820_114123</name>
</gene>
<keyword evidence="6" id="KW-1185">Reference proteome</keyword>
<dbReference type="InterPro" id="IPR008991">
    <property type="entry name" value="Translation_prot_SH3-like_sf"/>
</dbReference>
<dbReference type="GO" id="GO:0006354">
    <property type="term" value="P:DNA-templated transcription elongation"/>
    <property type="evidence" value="ECO:0007669"/>
    <property type="project" value="InterPro"/>
</dbReference>
<dbReference type="SMART" id="SM00738">
    <property type="entry name" value="NGN"/>
    <property type="match status" value="1"/>
</dbReference>
<feature type="domain" description="NusG-like N-terminal" evidence="4">
    <location>
        <begin position="2"/>
        <end position="99"/>
    </location>
</feature>
<dbReference type="Gene3D" id="3.30.70.940">
    <property type="entry name" value="NusG, N-terminal domain"/>
    <property type="match status" value="1"/>
</dbReference>
<keyword evidence="3" id="KW-0804">Transcription</keyword>
<evidence type="ECO:0000256" key="3">
    <source>
        <dbReference type="ARBA" id="ARBA00023163"/>
    </source>
</evidence>
<protein>
    <submittedName>
        <fullName evidence="5">Transcription antitermination factor NusG</fullName>
    </submittedName>
</protein>
<organism evidence="5 6">
    <name type="scientific">Pedobacter steynii</name>
    <dbReference type="NCBI Taxonomy" id="430522"/>
    <lineage>
        <taxon>Bacteria</taxon>
        <taxon>Pseudomonadati</taxon>
        <taxon>Bacteroidota</taxon>
        <taxon>Sphingobacteriia</taxon>
        <taxon>Sphingobacteriales</taxon>
        <taxon>Sphingobacteriaceae</taxon>
        <taxon>Pedobacter</taxon>
    </lineage>
</organism>
<dbReference type="AlphaFoldDB" id="A0A1H0J9W4"/>
<dbReference type="OrthoDB" id="9796143at2"/>
<accession>A0A1H0J9W4</accession>
<dbReference type="CDD" id="cd09895">
    <property type="entry name" value="NGN_SP_UpxY"/>
    <property type="match status" value="1"/>
</dbReference>
<dbReference type="GO" id="GO:0031564">
    <property type="term" value="P:transcription antitermination"/>
    <property type="evidence" value="ECO:0007669"/>
    <property type="project" value="UniProtKB-KW"/>
</dbReference>
<dbReference type="InterPro" id="IPR006645">
    <property type="entry name" value="NGN-like_dom"/>
</dbReference>